<dbReference type="PROSITE" id="PS50966">
    <property type="entry name" value="ZF_SWIM"/>
    <property type="match status" value="1"/>
</dbReference>
<proteinExistence type="predicted"/>
<dbReference type="HOGENOM" id="CLU_1183431_0_0_11"/>
<accession>S2ZZ08</accession>
<evidence type="ECO:0000256" key="1">
    <source>
        <dbReference type="PROSITE-ProRule" id="PRU00325"/>
    </source>
</evidence>
<keyword evidence="1" id="KW-0862">Zinc</keyword>
<reference evidence="3 4" key="1">
    <citation type="submission" date="2013-05" db="EMBL/GenBank/DDBJ databases">
        <title>The Genome Sequence of Corynebacterium pyruviciproducens 1773O (ATCC BAA-1742).</title>
        <authorList>
            <consortium name="The Broad Institute Genomics Platform"/>
            <person name="Earl A."/>
            <person name="Ward D."/>
            <person name="Feldgarden M."/>
            <person name="Gevers D."/>
            <person name="Tong J."/>
            <person name="Walker B."/>
            <person name="Young S."/>
            <person name="Zeng Q."/>
            <person name="Gargeya S."/>
            <person name="Fitzgerald M."/>
            <person name="Haas B."/>
            <person name="Abouelleil A."/>
            <person name="Allen A.W."/>
            <person name="Alvarado L."/>
            <person name="Arachchi H.M."/>
            <person name="Berlin A.M."/>
            <person name="Chapman S.B."/>
            <person name="Gainer-Dewar J."/>
            <person name="Goldberg J."/>
            <person name="Griggs A."/>
            <person name="Gujja S."/>
            <person name="Hansen M."/>
            <person name="Howarth C."/>
            <person name="Imamovic A."/>
            <person name="Ireland A."/>
            <person name="Larimer J."/>
            <person name="McCowan C."/>
            <person name="Murphy C."/>
            <person name="Pearson M."/>
            <person name="Poon T.W."/>
            <person name="Priest M."/>
            <person name="Roberts A."/>
            <person name="Saif S."/>
            <person name="Shea T."/>
            <person name="Sisk P."/>
            <person name="Sykes S."/>
            <person name="Wortman J."/>
            <person name="Nusbaum C."/>
            <person name="Birren B."/>
        </authorList>
    </citation>
    <scope>NUCLEOTIDE SEQUENCE [LARGE SCALE GENOMIC DNA]</scope>
    <source>
        <strain evidence="3 4">ATCC BAA-1742</strain>
    </source>
</reference>
<keyword evidence="1" id="KW-0863">Zinc-finger</keyword>
<sequence>MNAPQHILLKGMALPTTPPARPTPLSEILSHDYLMWVADGYSFEIGHYPHVAYVTRVTEKSPTLVEGLVQDSAGNTQTVTIESVGSKAKASCTCTWGRRWCSHSVTVALRCCPDAEDPTKPWLDTDTLFERFLEKAARAELVEMPNELRDSLGQDDQYLILTAAHSVGVTVGDGQDHAGGGAKPRRLVWSLPGGGCRILNRNCGCLGLQQILRGLEEPPSILLGTGPLRSGRVP</sequence>
<evidence type="ECO:0000259" key="2">
    <source>
        <dbReference type="PROSITE" id="PS50966"/>
    </source>
</evidence>
<evidence type="ECO:0000313" key="4">
    <source>
        <dbReference type="Proteomes" id="UP000014408"/>
    </source>
</evidence>
<dbReference type="Proteomes" id="UP000014408">
    <property type="component" value="Unassembled WGS sequence"/>
</dbReference>
<name>S2ZZ08_9CORY</name>
<keyword evidence="4" id="KW-1185">Reference proteome</keyword>
<organism evidence="3 4">
    <name type="scientific">Corynebacterium pyruviciproducens ATCC BAA-1742</name>
    <dbReference type="NCBI Taxonomy" id="1125779"/>
    <lineage>
        <taxon>Bacteria</taxon>
        <taxon>Bacillati</taxon>
        <taxon>Actinomycetota</taxon>
        <taxon>Actinomycetes</taxon>
        <taxon>Mycobacteriales</taxon>
        <taxon>Corynebacteriaceae</taxon>
        <taxon>Corynebacterium</taxon>
    </lineage>
</organism>
<protein>
    <recommendedName>
        <fullName evidence="2">SWIM-type domain-containing protein</fullName>
    </recommendedName>
</protein>
<keyword evidence="1" id="KW-0479">Metal-binding</keyword>
<dbReference type="AlphaFoldDB" id="S2ZZ08"/>
<dbReference type="EMBL" id="ATBY01000013">
    <property type="protein sequence ID" value="EPD69314.1"/>
    <property type="molecule type" value="Genomic_DNA"/>
</dbReference>
<feature type="domain" description="SWIM-type" evidence="2">
    <location>
        <begin position="77"/>
        <end position="112"/>
    </location>
</feature>
<dbReference type="GO" id="GO:0008270">
    <property type="term" value="F:zinc ion binding"/>
    <property type="evidence" value="ECO:0007669"/>
    <property type="project" value="UniProtKB-KW"/>
</dbReference>
<dbReference type="InterPro" id="IPR007527">
    <property type="entry name" value="Znf_SWIM"/>
</dbReference>
<evidence type="ECO:0000313" key="3">
    <source>
        <dbReference type="EMBL" id="EPD69314.1"/>
    </source>
</evidence>
<dbReference type="PATRIC" id="fig|1125779.3.peg.1163"/>
<gene>
    <name evidence="3" type="ORF">HMPREF1219_01182</name>
</gene>
<comment type="caution">
    <text evidence="3">The sequence shown here is derived from an EMBL/GenBank/DDBJ whole genome shotgun (WGS) entry which is preliminary data.</text>
</comment>